<accession>A0A1G6Z3P9</accession>
<dbReference type="EMBL" id="FMZZ01000025">
    <property type="protein sequence ID" value="SDD96436.1"/>
    <property type="molecule type" value="Genomic_DNA"/>
</dbReference>
<dbReference type="PANTHER" id="PTHR34599:SF1">
    <property type="entry name" value="PHOSPHATIDIC ACID PHOSPHATASE TYPE 2_HALOPEROXIDASE DOMAIN-CONTAINING PROTEIN"/>
    <property type="match status" value="1"/>
</dbReference>
<dbReference type="SUPFAM" id="SSF48317">
    <property type="entry name" value="Acid phosphatase/Vanadium-dependent haloperoxidase"/>
    <property type="match status" value="1"/>
</dbReference>
<name>A0A1G6Z3P9_9PSEU</name>
<sequence>MIAVDTQIATSDAKYAYLAWRPVTEIRASGEAGWTPLHVTPAHPDYPSGHASYAGAAEGVLTALVGARAKRPFTVASPTAPGLTVTYRSWQELTRDNVDARVWSGIHSRTADEVGVHVGQSVAAYALASFGELLR</sequence>
<evidence type="ECO:0000313" key="1">
    <source>
        <dbReference type="EMBL" id="SDD96436.1"/>
    </source>
</evidence>
<evidence type="ECO:0000313" key="2">
    <source>
        <dbReference type="Proteomes" id="UP000199501"/>
    </source>
</evidence>
<dbReference type="PANTHER" id="PTHR34599">
    <property type="entry name" value="PEROXIDASE-RELATED"/>
    <property type="match status" value="1"/>
</dbReference>
<organism evidence="1 2">
    <name type="scientific">Actinokineospora iranica</name>
    <dbReference type="NCBI Taxonomy" id="1271860"/>
    <lineage>
        <taxon>Bacteria</taxon>
        <taxon>Bacillati</taxon>
        <taxon>Actinomycetota</taxon>
        <taxon>Actinomycetes</taxon>
        <taxon>Pseudonocardiales</taxon>
        <taxon>Pseudonocardiaceae</taxon>
        <taxon>Actinokineospora</taxon>
    </lineage>
</organism>
<dbReference type="CDD" id="cd03398">
    <property type="entry name" value="PAP2_haloperoxidase"/>
    <property type="match status" value="1"/>
</dbReference>
<dbReference type="Gene3D" id="1.10.606.20">
    <property type="match status" value="1"/>
</dbReference>
<dbReference type="STRING" id="1271860.SAMN05216174_1253"/>
<dbReference type="InterPro" id="IPR036938">
    <property type="entry name" value="PAP2/HPO_sf"/>
</dbReference>
<protein>
    <submittedName>
        <fullName evidence="1">PAP2 superfamily protein</fullName>
    </submittedName>
</protein>
<gene>
    <name evidence="1" type="ORF">SAMN05216174_1253</name>
</gene>
<dbReference type="Proteomes" id="UP000199501">
    <property type="component" value="Unassembled WGS sequence"/>
</dbReference>
<reference evidence="2" key="1">
    <citation type="submission" date="2016-10" db="EMBL/GenBank/DDBJ databases">
        <authorList>
            <person name="Varghese N."/>
            <person name="Submissions S."/>
        </authorList>
    </citation>
    <scope>NUCLEOTIDE SEQUENCE [LARGE SCALE GENOMIC DNA]</scope>
    <source>
        <strain evidence="2">IBRC-M 10403</strain>
    </source>
</reference>
<proteinExistence type="predicted"/>
<keyword evidence="2" id="KW-1185">Reference proteome</keyword>
<dbReference type="InterPro" id="IPR052559">
    <property type="entry name" value="V-haloperoxidase"/>
</dbReference>
<dbReference type="AlphaFoldDB" id="A0A1G6Z3P9"/>